<dbReference type="AlphaFoldDB" id="A0A6V7WU20"/>
<gene>
    <name evidence="2" type="ORF">MENT_LOCUS43270</name>
</gene>
<comment type="caution">
    <text evidence="2">The sequence shown here is derived from an EMBL/GenBank/DDBJ whole genome shotgun (WGS) entry which is preliminary data.</text>
</comment>
<feature type="signal peptide" evidence="1">
    <location>
        <begin position="1"/>
        <end position="18"/>
    </location>
</feature>
<keyword evidence="1" id="KW-0732">Signal</keyword>
<organism evidence="2 3">
    <name type="scientific">Meloidogyne enterolobii</name>
    <name type="common">Root-knot nematode worm</name>
    <name type="synonym">Meloidogyne mayaguensis</name>
    <dbReference type="NCBI Taxonomy" id="390850"/>
    <lineage>
        <taxon>Eukaryota</taxon>
        <taxon>Metazoa</taxon>
        <taxon>Ecdysozoa</taxon>
        <taxon>Nematoda</taxon>
        <taxon>Chromadorea</taxon>
        <taxon>Rhabditida</taxon>
        <taxon>Tylenchina</taxon>
        <taxon>Tylenchomorpha</taxon>
        <taxon>Tylenchoidea</taxon>
        <taxon>Meloidogynidae</taxon>
        <taxon>Meloidogyninae</taxon>
        <taxon>Meloidogyne</taxon>
    </lineage>
</organism>
<protein>
    <submittedName>
        <fullName evidence="2">Uncharacterized protein</fullName>
    </submittedName>
</protein>
<dbReference type="Proteomes" id="UP000580250">
    <property type="component" value="Unassembled WGS sequence"/>
</dbReference>
<accession>A0A6V7WU20</accession>
<evidence type="ECO:0000313" key="2">
    <source>
        <dbReference type="EMBL" id="CAD2190477.1"/>
    </source>
</evidence>
<dbReference type="EMBL" id="CAJEWN010000809">
    <property type="protein sequence ID" value="CAD2190477.1"/>
    <property type="molecule type" value="Genomic_DNA"/>
</dbReference>
<proteinExistence type="predicted"/>
<name>A0A6V7WU20_MELEN</name>
<reference evidence="2 3" key="1">
    <citation type="submission" date="2020-08" db="EMBL/GenBank/DDBJ databases">
        <authorList>
            <person name="Koutsovoulos G."/>
            <person name="Danchin GJ E."/>
        </authorList>
    </citation>
    <scope>NUCLEOTIDE SEQUENCE [LARGE SCALE GENOMIC DNA]</scope>
</reference>
<sequence>MYLFQLFILFLHSIPNCSTPPYPYPISLLYGWYNEAFLHGNIGKNGIKVLDWHYSEYLGDINSSNEKMTKIAIVTQTILFNESSTLYATNLIRISHLLFWLHYRFVSHYNSMWYIASKTKVERFFSFKW</sequence>
<evidence type="ECO:0000256" key="1">
    <source>
        <dbReference type="SAM" id="SignalP"/>
    </source>
</evidence>
<feature type="chain" id="PRO_5027723861" evidence="1">
    <location>
        <begin position="19"/>
        <end position="129"/>
    </location>
</feature>
<evidence type="ECO:0000313" key="3">
    <source>
        <dbReference type="Proteomes" id="UP000580250"/>
    </source>
</evidence>